<dbReference type="RefSeq" id="WP_159412127.1">
    <property type="nucleotide sequence ID" value="NZ_CP026115.2"/>
</dbReference>
<organism evidence="2 3">
    <name type="scientific">Pseudomonas putida</name>
    <name type="common">Arthrobacter siderocapsulatus</name>
    <dbReference type="NCBI Taxonomy" id="303"/>
    <lineage>
        <taxon>Bacteria</taxon>
        <taxon>Pseudomonadati</taxon>
        <taxon>Pseudomonadota</taxon>
        <taxon>Gammaproteobacteria</taxon>
        <taxon>Pseudomonadales</taxon>
        <taxon>Pseudomonadaceae</taxon>
        <taxon>Pseudomonas</taxon>
    </lineage>
</organism>
<sequence>MNAIEPGTIVIFILAPMAITFITQCYVAHKYTEHFESYLPNCKYITDNKITYKHAGLPGKLMRTGSISIVLAIPRLFVWRGVAQAQEVKDFPLRERYILLSLLTLQLTLFVALMLSDLLSASM</sequence>
<name>A0A6I6XN40_PSEPU</name>
<dbReference type="Proteomes" id="UP000464480">
    <property type="component" value="Chromosome"/>
</dbReference>
<keyword evidence="1" id="KW-0472">Membrane</keyword>
<proteinExistence type="predicted"/>
<accession>A0A6I6XN40</accession>
<evidence type="ECO:0000313" key="3">
    <source>
        <dbReference type="Proteomes" id="UP000464480"/>
    </source>
</evidence>
<protein>
    <submittedName>
        <fullName evidence="2">Uncharacterized protein</fullName>
    </submittedName>
</protein>
<evidence type="ECO:0000256" key="1">
    <source>
        <dbReference type="SAM" id="Phobius"/>
    </source>
</evidence>
<gene>
    <name evidence="2" type="ORF">C2H86_22575</name>
</gene>
<keyword evidence="1" id="KW-0812">Transmembrane</keyword>
<reference evidence="2 3" key="1">
    <citation type="submission" date="2020-02" db="EMBL/GenBank/DDBJ databases">
        <title>Pseudomonas Putida W5 Complete Genome Assembly.</title>
        <authorList>
            <person name="Yuan Z.-C."/>
            <person name="Shaw G.A."/>
            <person name="Cusano A.D."/>
            <person name="Caddey B.J."/>
            <person name="Weselowski B.J."/>
        </authorList>
    </citation>
    <scope>NUCLEOTIDE SEQUENCE [LARGE SCALE GENOMIC DNA]</scope>
    <source>
        <strain evidence="2 3">W5</strain>
    </source>
</reference>
<evidence type="ECO:0000313" key="2">
    <source>
        <dbReference type="EMBL" id="QHG67041.1"/>
    </source>
</evidence>
<dbReference type="EMBL" id="CP026115">
    <property type="protein sequence ID" value="QHG67041.1"/>
    <property type="molecule type" value="Genomic_DNA"/>
</dbReference>
<feature type="transmembrane region" description="Helical" evidence="1">
    <location>
        <begin position="97"/>
        <end position="115"/>
    </location>
</feature>
<dbReference type="AlphaFoldDB" id="A0A6I6XN40"/>
<feature type="transmembrane region" description="Helical" evidence="1">
    <location>
        <begin position="6"/>
        <end position="27"/>
    </location>
</feature>
<keyword evidence="1" id="KW-1133">Transmembrane helix</keyword>